<feature type="compositionally biased region" description="Acidic residues" evidence="2">
    <location>
        <begin position="130"/>
        <end position="141"/>
    </location>
</feature>
<dbReference type="PROSITE" id="PS50013">
    <property type="entry name" value="CHROMO_2"/>
    <property type="match status" value="1"/>
</dbReference>
<dbReference type="InterPro" id="IPR016197">
    <property type="entry name" value="Chromo-like_dom_sf"/>
</dbReference>
<feature type="compositionally biased region" description="Low complexity" evidence="2">
    <location>
        <begin position="60"/>
        <end position="74"/>
    </location>
</feature>
<feature type="domain" description="Chromo" evidence="3">
    <location>
        <begin position="206"/>
        <end position="260"/>
    </location>
</feature>
<organism evidence="4 5">
    <name type="scientific">Thelonectria olida</name>
    <dbReference type="NCBI Taxonomy" id="1576542"/>
    <lineage>
        <taxon>Eukaryota</taxon>
        <taxon>Fungi</taxon>
        <taxon>Dikarya</taxon>
        <taxon>Ascomycota</taxon>
        <taxon>Pezizomycotina</taxon>
        <taxon>Sordariomycetes</taxon>
        <taxon>Hypocreomycetidae</taxon>
        <taxon>Hypocreales</taxon>
        <taxon>Nectriaceae</taxon>
        <taxon>Thelonectria</taxon>
    </lineage>
</organism>
<gene>
    <name evidence="4" type="ORF">B0T10DRAFT_52741</name>
</gene>
<protein>
    <recommendedName>
        <fullName evidence="3">Chromo domain-containing protein</fullName>
    </recommendedName>
</protein>
<evidence type="ECO:0000313" key="4">
    <source>
        <dbReference type="EMBL" id="KAH6889486.1"/>
    </source>
</evidence>
<dbReference type="Proteomes" id="UP000777438">
    <property type="component" value="Unassembled WGS sequence"/>
</dbReference>
<feature type="compositionally biased region" description="Polar residues" evidence="2">
    <location>
        <begin position="19"/>
        <end position="29"/>
    </location>
</feature>
<dbReference type="GO" id="GO:0006338">
    <property type="term" value="P:chromatin remodeling"/>
    <property type="evidence" value="ECO:0007669"/>
    <property type="project" value="UniProtKB-ARBA"/>
</dbReference>
<comment type="subunit">
    <text evidence="1">Component of the NuA4 histone acetyltransferase complex.</text>
</comment>
<feature type="compositionally biased region" description="Acidic residues" evidence="2">
    <location>
        <begin position="75"/>
        <end position="84"/>
    </location>
</feature>
<dbReference type="AlphaFoldDB" id="A0A9P8W4P9"/>
<dbReference type="EMBL" id="JAGPYM010000011">
    <property type="protein sequence ID" value="KAH6889486.1"/>
    <property type="molecule type" value="Genomic_DNA"/>
</dbReference>
<evidence type="ECO:0000313" key="5">
    <source>
        <dbReference type="Proteomes" id="UP000777438"/>
    </source>
</evidence>
<comment type="caution">
    <text evidence="4">The sequence shown here is derived from an EMBL/GenBank/DDBJ whole genome shotgun (WGS) entry which is preliminary data.</text>
</comment>
<sequence>MDSFFNFMSPRKAAAPPELQSQTPSTTNRMVPWKETEVHTRSPLGRIVSPPTNDRNRSIASPAAVAAAKYATDDAAGDDDEPSQSEEQPFGLQVEATEANAVLAPPLDLTLTSPQARRVRAAEAQMTPVADDDNEYDDDEQYGFTSFLDHRQTGNGNDIEIRVEWERGPPTWEPETNLHRDAPDTLFAYWESQGGRPLNPQDPDLFDIFAIRKHSKNKKRLQVEWLGYGKSEWTWLPHKVVEETAKDVVDAYWEDQKRKK</sequence>
<accession>A0A9P8W4P9</accession>
<dbReference type="OrthoDB" id="433924at2759"/>
<dbReference type="Gene3D" id="2.40.50.40">
    <property type="match status" value="2"/>
</dbReference>
<dbReference type="CDD" id="cd00024">
    <property type="entry name" value="CD_CSD"/>
    <property type="match status" value="2"/>
</dbReference>
<keyword evidence="5" id="KW-1185">Reference proteome</keyword>
<name>A0A9P8W4P9_9HYPO</name>
<feature type="region of interest" description="Disordered" evidence="2">
    <location>
        <begin position="1"/>
        <end position="91"/>
    </location>
</feature>
<evidence type="ECO:0000256" key="1">
    <source>
        <dbReference type="ARBA" id="ARBA00011353"/>
    </source>
</evidence>
<dbReference type="InterPro" id="IPR000953">
    <property type="entry name" value="Chromo/chromo_shadow_dom"/>
</dbReference>
<dbReference type="SUPFAM" id="SSF54160">
    <property type="entry name" value="Chromo domain-like"/>
    <property type="match status" value="2"/>
</dbReference>
<reference evidence="4 5" key="1">
    <citation type="journal article" date="2021" name="Nat. Commun.">
        <title>Genetic determinants of endophytism in the Arabidopsis root mycobiome.</title>
        <authorList>
            <person name="Mesny F."/>
            <person name="Miyauchi S."/>
            <person name="Thiergart T."/>
            <person name="Pickel B."/>
            <person name="Atanasova L."/>
            <person name="Karlsson M."/>
            <person name="Huettel B."/>
            <person name="Barry K.W."/>
            <person name="Haridas S."/>
            <person name="Chen C."/>
            <person name="Bauer D."/>
            <person name="Andreopoulos W."/>
            <person name="Pangilinan J."/>
            <person name="LaButti K."/>
            <person name="Riley R."/>
            <person name="Lipzen A."/>
            <person name="Clum A."/>
            <person name="Drula E."/>
            <person name="Henrissat B."/>
            <person name="Kohler A."/>
            <person name="Grigoriev I.V."/>
            <person name="Martin F.M."/>
            <person name="Hacquard S."/>
        </authorList>
    </citation>
    <scope>NUCLEOTIDE SEQUENCE [LARGE SCALE GENOMIC DNA]</scope>
    <source>
        <strain evidence="4 5">MPI-CAGE-CH-0241</strain>
    </source>
</reference>
<evidence type="ECO:0000256" key="2">
    <source>
        <dbReference type="SAM" id="MobiDB-lite"/>
    </source>
</evidence>
<evidence type="ECO:0000259" key="3">
    <source>
        <dbReference type="PROSITE" id="PS50013"/>
    </source>
</evidence>
<proteinExistence type="predicted"/>
<feature type="region of interest" description="Disordered" evidence="2">
    <location>
        <begin position="118"/>
        <end position="141"/>
    </location>
</feature>